<evidence type="ECO:0000256" key="11">
    <source>
        <dbReference type="RuleBase" id="RU000682"/>
    </source>
</evidence>
<evidence type="ECO:0000259" key="13">
    <source>
        <dbReference type="PROSITE" id="PS50023"/>
    </source>
</evidence>
<name>A0A2T7NLM6_POMCA</name>
<keyword evidence="16" id="KW-1185">Reference proteome</keyword>
<keyword evidence="8 9" id="KW-0539">Nucleus</keyword>
<dbReference type="Pfam" id="PF00412">
    <property type="entry name" value="LIM"/>
    <property type="match status" value="1"/>
</dbReference>
<reference evidence="15 16" key="1">
    <citation type="submission" date="2018-04" db="EMBL/GenBank/DDBJ databases">
        <title>The genome of golden apple snail Pomacea canaliculata provides insight into stress tolerance and invasive adaptation.</title>
        <authorList>
            <person name="Liu C."/>
            <person name="Liu B."/>
            <person name="Ren Y."/>
            <person name="Zhang Y."/>
            <person name="Wang H."/>
            <person name="Li S."/>
            <person name="Jiang F."/>
            <person name="Yin L."/>
            <person name="Zhang G."/>
            <person name="Qian W."/>
            <person name="Fan W."/>
        </authorList>
    </citation>
    <scope>NUCLEOTIDE SEQUENCE [LARGE SCALE GENOMIC DNA]</scope>
    <source>
        <strain evidence="15">SZHN2017</strain>
        <tissue evidence="15">Muscle</tissue>
    </source>
</reference>
<keyword evidence="7 9" id="KW-0371">Homeobox</keyword>
<evidence type="ECO:0000256" key="3">
    <source>
        <dbReference type="ARBA" id="ARBA00022737"/>
    </source>
</evidence>
<dbReference type="GO" id="GO:0005634">
    <property type="term" value="C:nucleus"/>
    <property type="evidence" value="ECO:0007669"/>
    <property type="project" value="UniProtKB-SubCell"/>
</dbReference>
<keyword evidence="3" id="KW-0677">Repeat</keyword>
<dbReference type="SMART" id="SM00389">
    <property type="entry name" value="HOX"/>
    <property type="match status" value="1"/>
</dbReference>
<organism evidence="15 16">
    <name type="scientific">Pomacea canaliculata</name>
    <name type="common">Golden apple snail</name>
    <dbReference type="NCBI Taxonomy" id="400727"/>
    <lineage>
        <taxon>Eukaryota</taxon>
        <taxon>Metazoa</taxon>
        <taxon>Spiralia</taxon>
        <taxon>Lophotrochozoa</taxon>
        <taxon>Mollusca</taxon>
        <taxon>Gastropoda</taxon>
        <taxon>Caenogastropoda</taxon>
        <taxon>Architaenioglossa</taxon>
        <taxon>Ampullarioidea</taxon>
        <taxon>Ampullariidae</taxon>
        <taxon>Pomacea</taxon>
    </lineage>
</organism>
<feature type="domain" description="LIM zinc-binding" evidence="13">
    <location>
        <begin position="66"/>
        <end position="130"/>
    </location>
</feature>
<protein>
    <recommendedName>
        <fullName evidence="17">Homeobox domain-containing protein</fullName>
    </recommendedName>
</protein>
<evidence type="ECO:0000256" key="12">
    <source>
        <dbReference type="SAM" id="MobiDB-lite"/>
    </source>
</evidence>
<feature type="region of interest" description="Disordered" evidence="12">
    <location>
        <begin position="189"/>
        <end position="255"/>
    </location>
</feature>
<evidence type="ECO:0008006" key="17">
    <source>
        <dbReference type="Google" id="ProtNLM"/>
    </source>
</evidence>
<dbReference type="Gene3D" id="1.10.10.60">
    <property type="entry name" value="Homeodomain-like"/>
    <property type="match status" value="1"/>
</dbReference>
<dbReference type="GO" id="GO:0030182">
    <property type="term" value="P:neuron differentiation"/>
    <property type="evidence" value="ECO:0007669"/>
    <property type="project" value="TreeGrafter"/>
</dbReference>
<dbReference type="FunFam" id="1.10.10.60:FF:000027">
    <property type="entry name" value="LIM/homeobox protein Lhx9"/>
    <property type="match status" value="1"/>
</dbReference>
<evidence type="ECO:0000256" key="2">
    <source>
        <dbReference type="ARBA" id="ARBA00022723"/>
    </source>
</evidence>
<evidence type="ECO:0000313" key="16">
    <source>
        <dbReference type="Proteomes" id="UP000245119"/>
    </source>
</evidence>
<evidence type="ECO:0000256" key="4">
    <source>
        <dbReference type="ARBA" id="ARBA00022833"/>
    </source>
</evidence>
<dbReference type="InterPro" id="IPR009057">
    <property type="entry name" value="Homeodomain-like_sf"/>
</dbReference>
<dbReference type="PROSITE" id="PS00478">
    <property type="entry name" value="LIM_DOMAIN_1"/>
    <property type="match status" value="1"/>
</dbReference>
<dbReference type="PROSITE" id="PS50023">
    <property type="entry name" value="LIM_DOMAIN_2"/>
    <property type="match status" value="1"/>
</dbReference>
<evidence type="ECO:0000256" key="10">
    <source>
        <dbReference type="PROSITE-ProRule" id="PRU00125"/>
    </source>
</evidence>
<comment type="caution">
    <text evidence="15">The sequence shown here is derived from an EMBL/GenBank/DDBJ whole genome shotgun (WGS) entry which is preliminary data.</text>
</comment>
<dbReference type="STRING" id="400727.A0A2T7NLM6"/>
<evidence type="ECO:0000256" key="9">
    <source>
        <dbReference type="PROSITE-ProRule" id="PRU00108"/>
    </source>
</evidence>
<dbReference type="Proteomes" id="UP000245119">
    <property type="component" value="Linkage Group LG11"/>
</dbReference>
<dbReference type="GO" id="GO:0000981">
    <property type="term" value="F:DNA-binding transcription factor activity, RNA polymerase II-specific"/>
    <property type="evidence" value="ECO:0007669"/>
    <property type="project" value="TreeGrafter"/>
</dbReference>
<evidence type="ECO:0000256" key="1">
    <source>
        <dbReference type="ARBA" id="ARBA00004123"/>
    </source>
</evidence>
<dbReference type="SUPFAM" id="SSF46689">
    <property type="entry name" value="Homeodomain-like"/>
    <property type="match status" value="1"/>
</dbReference>
<dbReference type="InterPro" id="IPR001356">
    <property type="entry name" value="HD"/>
</dbReference>
<evidence type="ECO:0000313" key="15">
    <source>
        <dbReference type="EMBL" id="PVD22077.1"/>
    </source>
</evidence>
<dbReference type="PANTHER" id="PTHR24208">
    <property type="entry name" value="LIM/HOMEOBOX PROTEIN LHX"/>
    <property type="match status" value="1"/>
</dbReference>
<dbReference type="Gene3D" id="2.10.110.10">
    <property type="entry name" value="Cysteine Rich Protein"/>
    <property type="match status" value="1"/>
</dbReference>
<dbReference type="SMART" id="SM00132">
    <property type="entry name" value="LIM"/>
    <property type="match status" value="1"/>
</dbReference>
<keyword evidence="6 9" id="KW-0238">DNA-binding</keyword>
<dbReference type="CDD" id="cd00086">
    <property type="entry name" value="homeodomain"/>
    <property type="match status" value="1"/>
</dbReference>
<proteinExistence type="predicted"/>
<evidence type="ECO:0000259" key="14">
    <source>
        <dbReference type="PROSITE" id="PS50071"/>
    </source>
</evidence>
<comment type="subcellular location">
    <subcellularLocation>
        <location evidence="1 9 11">Nucleus</location>
    </subcellularLocation>
</comment>
<keyword evidence="5 10" id="KW-0440">LIM domain</keyword>
<evidence type="ECO:0000256" key="6">
    <source>
        <dbReference type="ARBA" id="ARBA00023125"/>
    </source>
</evidence>
<dbReference type="InterPro" id="IPR001781">
    <property type="entry name" value="Znf_LIM"/>
</dbReference>
<keyword evidence="2 10" id="KW-0479">Metal-binding</keyword>
<feature type="compositionally biased region" description="Low complexity" evidence="12">
    <location>
        <begin position="208"/>
        <end position="217"/>
    </location>
</feature>
<evidence type="ECO:0000256" key="5">
    <source>
        <dbReference type="ARBA" id="ARBA00023038"/>
    </source>
</evidence>
<sequence>MKRTPQSRKATHGIKLTLLATTAGLSTNPYEAGFLFLVFSPPPPHLPTTTTTTTTTSTQIMKKFSKRCARCDRIICPKMDWIRKATTMYYHLACFLCAVCGRQLSTGECFKLIDGSILCEKHCVDPDLQKEEINQKAKTKRVRTTFTEEQIRILMDHFVHDCNPDGADLEMIAKRTGLTKRVTQVWFQNSRARQKKHQQQHPGDKKNNNTTTANNNNSFNPSGLLSGIPSVGSDHSSELPAEMHSEDWSPVEDDDRLSGVALNEYERKFQNGQQKKVMNFDSCKIPEDTLD</sequence>
<gene>
    <name evidence="15" type="ORF">C0Q70_17880</name>
</gene>
<dbReference type="Pfam" id="PF00046">
    <property type="entry name" value="Homeodomain"/>
    <property type="match status" value="1"/>
</dbReference>
<dbReference type="GO" id="GO:0046872">
    <property type="term" value="F:metal ion binding"/>
    <property type="evidence" value="ECO:0007669"/>
    <property type="project" value="UniProtKB-KW"/>
</dbReference>
<accession>A0A2T7NLM6</accession>
<feature type="DNA-binding region" description="Homeobox" evidence="9">
    <location>
        <begin position="139"/>
        <end position="198"/>
    </location>
</feature>
<dbReference type="AlphaFoldDB" id="A0A2T7NLM6"/>
<dbReference type="PANTHER" id="PTHR24208:SF127">
    <property type="entry name" value="LIM_HOMEOBOX PROTEIN AWH"/>
    <property type="match status" value="1"/>
</dbReference>
<dbReference type="PROSITE" id="PS50071">
    <property type="entry name" value="HOMEOBOX_2"/>
    <property type="match status" value="1"/>
</dbReference>
<feature type="domain" description="Homeobox" evidence="14">
    <location>
        <begin position="137"/>
        <end position="197"/>
    </location>
</feature>
<dbReference type="OrthoDB" id="10068367at2759"/>
<evidence type="ECO:0000256" key="7">
    <source>
        <dbReference type="ARBA" id="ARBA00023155"/>
    </source>
</evidence>
<dbReference type="EMBL" id="PZQS01000011">
    <property type="protein sequence ID" value="PVD22077.1"/>
    <property type="molecule type" value="Genomic_DNA"/>
</dbReference>
<feature type="compositionally biased region" description="Basic and acidic residues" evidence="12">
    <location>
        <begin position="235"/>
        <end position="247"/>
    </location>
</feature>
<evidence type="ECO:0000256" key="8">
    <source>
        <dbReference type="ARBA" id="ARBA00023242"/>
    </source>
</evidence>
<dbReference type="InterPro" id="IPR050453">
    <property type="entry name" value="LIM_Homeobox_TF"/>
</dbReference>
<dbReference type="GO" id="GO:0000977">
    <property type="term" value="F:RNA polymerase II transcription regulatory region sequence-specific DNA binding"/>
    <property type="evidence" value="ECO:0007669"/>
    <property type="project" value="TreeGrafter"/>
</dbReference>
<keyword evidence="4 10" id="KW-0862">Zinc</keyword>